<dbReference type="FunFam" id="3.90.1010.10:FF:000002">
    <property type="entry name" value="Iron-sulfur cluster assembly scaffold protein NifU"/>
    <property type="match status" value="1"/>
</dbReference>
<dbReference type="RefSeq" id="WP_060799394.1">
    <property type="nucleotide sequence ID" value="NZ_KQ957085.1"/>
</dbReference>
<comment type="similarity">
    <text evidence="1">Belongs to the NifU family.</text>
</comment>
<feature type="domain" description="NIF system FeS cluster assembly NifU N-terminal" evidence="2">
    <location>
        <begin position="7"/>
        <end position="125"/>
    </location>
</feature>
<dbReference type="Pfam" id="PF01592">
    <property type="entry name" value="NifU_N"/>
    <property type="match status" value="1"/>
</dbReference>
<dbReference type="NCBIfam" id="TIGR01994">
    <property type="entry name" value="SUF_scaf_2"/>
    <property type="match status" value="1"/>
</dbReference>
<dbReference type="CDD" id="cd06664">
    <property type="entry name" value="IscU_like"/>
    <property type="match status" value="1"/>
</dbReference>
<proteinExistence type="inferred from homology"/>
<organism evidence="3">
    <name type="scientific">Peptoniphilus harei</name>
    <dbReference type="NCBI Taxonomy" id="54005"/>
    <lineage>
        <taxon>Bacteria</taxon>
        <taxon>Bacillati</taxon>
        <taxon>Bacillota</taxon>
        <taxon>Tissierellia</taxon>
        <taxon>Tissierellales</taxon>
        <taxon>Peptoniphilaceae</taxon>
        <taxon>Peptoniphilus</taxon>
    </lineage>
</organism>
<sequence length="151" mass="17037">MNLDNIYTELILEHSRNKHNRRELEDYTKKELGHNPSCGDEITIEVKIKDDTIEDISYTGHGCAISQASTSIMCDNVKGIKVEEAIERADKFIGMVKGELDDPDELEDLDDAIAFESISTLPARVKCAVLSWYTLKNMLENNEDKGSFNPL</sequence>
<gene>
    <name evidence="3" type="ORF">HMPREF3229_00078</name>
</gene>
<dbReference type="PATRIC" id="fig|54005.3.peg.78"/>
<dbReference type="InterPro" id="IPR002871">
    <property type="entry name" value="NIF_FeS_clus_asmbl_NifU_N"/>
</dbReference>
<reference evidence="3 4" key="1">
    <citation type="submission" date="2016-01" db="EMBL/GenBank/DDBJ databases">
        <authorList>
            <person name="Oliw E.H."/>
        </authorList>
    </citation>
    <scope>NUCLEOTIDE SEQUENCE [LARGE SCALE GENOMIC DNA]</scope>
    <source>
        <strain evidence="3 4">CMW7756A</strain>
    </source>
</reference>
<dbReference type="Gene3D" id="3.90.1010.10">
    <property type="match status" value="1"/>
</dbReference>
<dbReference type="GO" id="GO:0016226">
    <property type="term" value="P:iron-sulfur cluster assembly"/>
    <property type="evidence" value="ECO:0007669"/>
    <property type="project" value="InterPro"/>
</dbReference>
<evidence type="ECO:0000313" key="3">
    <source>
        <dbReference type="EMBL" id="KXA31828.1"/>
    </source>
</evidence>
<name>A0A133PSP0_9FIRM</name>
<comment type="caution">
    <text evidence="3">The sequence shown here is derived from an EMBL/GenBank/DDBJ whole genome shotgun (WGS) entry which is preliminary data.</text>
</comment>
<dbReference type="PANTHER" id="PTHR10093">
    <property type="entry name" value="IRON-SULFUR CLUSTER ASSEMBLY ENZYME NIFU HOMOLOG"/>
    <property type="match status" value="1"/>
</dbReference>
<dbReference type="EMBL" id="LRQE01000002">
    <property type="protein sequence ID" value="KXA31828.1"/>
    <property type="molecule type" value="Genomic_DNA"/>
</dbReference>
<evidence type="ECO:0000256" key="1">
    <source>
        <dbReference type="ARBA" id="ARBA00006420"/>
    </source>
</evidence>
<dbReference type="GO" id="GO:0051536">
    <property type="term" value="F:iron-sulfur cluster binding"/>
    <property type="evidence" value="ECO:0007669"/>
    <property type="project" value="InterPro"/>
</dbReference>
<accession>A0A133PSP0</accession>
<dbReference type="SUPFAM" id="SSF82649">
    <property type="entry name" value="SufE/NifU"/>
    <property type="match status" value="1"/>
</dbReference>
<evidence type="ECO:0000259" key="2">
    <source>
        <dbReference type="Pfam" id="PF01592"/>
    </source>
</evidence>
<dbReference type="Proteomes" id="UP000070174">
    <property type="component" value="Unassembled WGS sequence"/>
</dbReference>
<protein>
    <submittedName>
        <fullName evidence="3">SUF system FeS assembly protein, NifU family</fullName>
    </submittedName>
</protein>
<evidence type="ECO:0000313" key="4">
    <source>
        <dbReference type="Proteomes" id="UP000070174"/>
    </source>
</evidence>
<dbReference type="AlphaFoldDB" id="A0A133PSP0"/>
<dbReference type="GO" id="GO:0005506">
    <property type="term" value="F:iron ion binding"/>
    <property type="evidence" value="ECO:0007669"/>
    <property type="project" value="InterPro"/>
</dbReference>